<gene>
    <name evidence="1" type="ORF">FOB19_04065</name>
</gene>
<dbReference type="AlphaFoldDB" id="A0A6N1MYQ2"/>
<dbReference type="EMBL" id="CP054803">
    <property type="protein sequence ID" value="QKU20676.1"/>
    <property type="molecule type" value="Genomic_DNA"/>
</dbReference>
<accession>A0A6N1MYQ2</accession>
<name>A0A6N1MYQ2_ACILW</name>
<protein>
    <submittedName>
        <fullName evidence="1">Uncharacterized protein</fullName>
    </submittedName>
</protein>
<sequence>MEKYLRLLNPKTTNFDSTGGGNHGALTAQDVCVALSYAKLSPLQDNLVRLKSLNANTLENVDSFSKLLTPRYKSVLKHHQIAMEYHVPVIRTALVEFCMVPASYKPSVRNRALFAGVNYLVVHRYLNNSITQIFDDLEREFSIACERVIFHIHESK</sequence>
<dbReference type="RefSeq" id="WP_174894235.1">
    <property type="nucleotide sequence ID" value="NZ_CP054803.1"/>
</dbReference>
<proteinExistence type="predicted"/>
<evidence type="ECO:0000313" key="1">
    <source>
        <dbReference type="EMBL" id="QKU20676.1"/>
    </source>
</evidence>
<organism evidence="1 2">
    <name type="scientific">Acinetobacter lwoffii</name>
    <dbReference type="NCBI Taxonomy" id="28090"/>
    <lineage>
        <taxon>Bacteria</taxon>
        <taxon>Pseudomonadati</taxon>
        <taxon>Pseudomonadota</taxon>
        <taxon>Gammaproteobacteria</taxon>
        <taxon>Moraxellales</taxon>
        <taxon>Moraxellaceae</taxon>
        <taxon>Acinetobacter</taxon>
    </lineage>
</organism>
<evidence type="ECO:0000313" key="2">
    <source>
        <dbReference type="Proteomes" id="UP000509126"/>
    </source>
</evidence>
<dbReference type="Proteomes" id="UP000509126">
    <property type="component" value="Chromosome"/>
</dbReference>
<reference evidence="1 2" key="1">
    <citation type="submission" date="2019-11" db="EMBL/GenBank/DDBJ databases">
        <title>FDA dAtabase for Regulatory Grade micrObial Sequences (FDA-ARGOS): Supporting development and validation of Infectious Disease Dx tests.</title>
        <authorList>
            <person name="Patel R."/>
            <person name="Rucinski S."/>
            <person name="Tallon L."/>
            <person name="Sadzewicz L."/>
            <person name="Vavikolanu K."/>
            <person name="Mehta A."/>
            <person name="Aluvathingal J."/>
            <person name="Nadendla S."/>
            <person name="Nandy P."/>
            <person name="Geyer C."/>
            <person name="Yan Y."/>
            <person name="Sichtig H."/>
        </authorList>
    </citation>
    <scope>NUCLEOTIDE SEQUENCE [LARGE SCALE GENOMIC DNA]</scope>
    <source>
        <strain evidence="1 2">FDAARGOS_557</strain>
    </source>
</reference>